<protein>
    <submittedName>
        <fullName evidence="3">Histidine kinase</fullName>
    </submittedName>
</protein>
<feature type="domain" description="Signal transduction histidine kinase internal region" evidence="2">
    <location>
        <begin position="157"/>
        <end position="236"/>
    </location>
</feature>
<keyword evidence="4" id="KW-1185">Reference proteome</keyword>
<comment type="caution">
    <text evidence="3">The sequence shown here is derived from an EMBL/GenBank/DDBJ whole genome shotgun (WGS) entry which is preliminary data.</text>
</comment>
<feature type="transmembrane region" description="Helical" evidence="1">
    <location>
        <begin position="12"/>
        <end position="34"/>
    </location>
</feature>
<feature type="transmembrane region" description="Helical" evidence="1">
    <location>
        <begin position="71"/>
        <end position="91"/>
    </location>
</feature>
<proteinExistence type="predicted"/>
<keyword evidence="3" id="KW-0418">Kinase</keyword>
<dbReference type="Pfam" id="PF06580">
    <property type="entry name" value="His_kinase"/>
    <property type="match status" value="1"/>
</dbReference>
<accession>A0A934WXK7</accession>
<feature type="transmembrane region" description="Helical" evidence="1">
    <location>
        <begin position="40"/>
        <end position="59"/>
    </location>
</feature>
<dbReference type="GO" id="GO:0000155">
    <property type="term" value="F:phosphorelay sensor kinase activity"/>
    <property type="evidence" value="ECO:0007669"/>
    <property type="project" value="InterPro"/>
</dbReference>
<keyword evidence="1" id="KW-0812">Transmembrane</keyword>
<dbReference type="PANTHER" id="PTHR34220">
    <property type="entry name" value="SENSOR HISTIDINE KINASE YPDA"/>
    <property type="match status" value="1"/>
</dbReference>
<dbReference type="InterPro" id="IPR036890">
    <property type="entry name" value="HATPase_C_sf"/>
</dbReference>
<dbReference type="Gene3D" id="3.30.565.10">
    <property type="entry name" value="Histidine kinase-like ATPase, C-terminal domain"/>
    <property type="match status" value="1"/>
</dbReference>
<dbReference type="InterPro" id="IPR010559">
    <property type="entry name" value="Sig_transdc_His_kin_internal"/>
</dbReference>
<dbReference type="SUPFAM" id="SSF55874">
    <property type="entry name" value="ATPase domain of HSP90 chaperone/DNA topoisomerase II/histidine kinase"/>
    <property type="match status" value="1"/>
</dbReference>
<evidence type="ECO:0000313" key="4">
    <source>
        <dbReference type="Proteomes" id="UP000611723"/>
    </source>
</evidence>
<keyword evidence="1" id="KW-0472">Membrane</keyword>
<dbReference type="RefSeq" id="WP_201430510.1">
    <property type="nucleotide sequence ID" value="NZ_JAEQBW010000002.1"/>
</dbReference>
<dbReference type="PANTHER" id="PTHR34220:SF7">
    <property type="entry name" value="SENSOR HISTIDINE KINASE YPDA"/>
    <property type="match status" value="1"/>
</dbReference>
<reference evidence="3" key="1">
    <citation type="submission" date="2021-01" db="EMBL/GenBank/DDBJ databases">
        <title>Marivirga aurantiaca sp. nov., isolated from intertidal surface sediments.</title>
        <authorList>
            <person name="Zhang M."/>
        </authorList>
    </citation>
    <scope>NUCLEOTIDE SEQUENCE</scope>
    <source>
        <strain evidence="3">S37H4</strain>
    </source>
</reference>
<dbReference type="EMBL" id="JAEQBW010000002">
    <property type="protein sequence ID" value="MBK6264844.1"/>
    <property type="molecule type" value="Genomic_DNA"/>
</dbReference>
<keyword evidence="3" id="KW-0808">Transferase</keyword>
<dbReference type="AlphaFoldDB" id="A0A934WXK7"/>
<dbReference type="Proteomes" id="UP000611723">
    <property type="component" value="Unassembled WGS sequence"/>
</dbReference>
<dbReference type="GO" id="GO:0016020">
    <property type="term" value="C:membrane"/>
    <property type="evidence" value="ECO:0007669"/>
    <property type="project" value="InterPro"/>
</dbReference>
<organism evidence="3 4">
    <name type="scientific">Marivirga aurantiaca</name>
    <dbReference type="NCBI Taxonomy" id="2802615"/>
    <lineage>
        <taxon>Bacteria</taxon>
        <taxon>Pseudomonadati</taxon>
        <taxon>Bacteroidota</taxon>
        <taxon>Cytophagia</taxon>
        <taxon>Cytophagales</taxon>
        <taxon>Marivirgaceae</taxon>
        <taxon>Marivirga</taxon>
    </lineage>
</organism>
<evidence type="ECO:0000256" key="1">
    <source>
        <dbReference type="SAM" id="Phobius"/>
    </source>
</evidence>
<sequence length="353" mass="41118">MITKLFHNKPFRWLKALIIIVLWVLLTSFLLIYYGLIWHIAFLDSLVHSGLLIGGFILLENIFRYYLPTQGNVILAYIIPLILSIFVLFGGDQLLQTIFKHEIEYQDFLEHIFLARGFVLLLLFMACSLLLNYHGRLEEQAEAVERETQIQQMAREAELYHLRQQLQPHFLFNSLNSISALVKSQPEKAREMVLQLSDFLRATIRKDEKKWISVTEEVSFLKLFLDIEKVRFGHRLQVQIELDDHTKNYNLPQLLIQPLLENAVKHSLYGLTGEVFISLQIVASSQGLIVKITNPFDPRAGQPKGSGFGLEAVKRRLFLVFGRYDLLKTQQTDKQYSIQLLIPQNHDQDYNHR</sequence>
<keyword evidence="1" id="KW-1133">Transmembrane helix</keyword>
<evidence type="ECO:0000313" key="3">
    <source>
        <dbReference type="EMBL" id="MBK6264844.1"/>
    </source>
</evidence>
<gene>
    <name evidence="3" type="ORF">JKA74_07335</name>
</gene>
<dbReference type="InterPro" id="IPR050640">
    <property type="entry name" value="Bact_2-comp_sensor_kinase"/>
</dbReference>
<feature type="transmembrane region" description="Helical" evidence="1">
    <location>
        <begin position="111"/>
        <end position="131"/>
    </location>
</feature>
<name>A0A934WXK7_9BACT</name>
<evidence type="ECO:0000259" key="2">
    <source>
        <dbReference type="Pfam" id="PF06580"/>
    </source>
</evidence>